<evidence type="ECO:0000256" key="1">
    <source>
        <dbReference type="ARBA" id="ARBA00022723"/>
    </source>
</evidence>
<dbReference type="Gene3D" id="3.30.50.10">
    <property type="entry name" value="Erythroid Transcription Factor GATA-1, subunit A"/>
    <property type="match status" value="1"/>
</dbReference>
<dbReference type="HAMAP" id="MF_00649">
    <property type="entry name" value="DNA_gyrase_inhibitor_YacG"/>
    <property type="match status" value="1"/>
</dbReference>
<feature type="region of interest" description="Disordered" evidence="4">
    <location>
        <begin position="47"/>
        <end position="68"/>
    </location>
</feature>
<comment type="subunit">
    <text evidence="3">Interacts with GyrB.</text>
</comment>
<feature type="binding site" evidence="3">
    <location>
        <position position="12"/>
    </location>
    <ligand>
        <name>Zn(2+)</name>
        <dbReference type="ChEBI" id="CHEBI:29105"/>
    </ligand>
</feature>
<keyword evidence="2 3" id="KW-0862">Zinc</keyword>
<evidence type="ECO:0000313" key="6">
    <source>
        <dbReference type="Proteomes" id="UP001597463"/>
    </source>
</evidence>
<evidence type="ECO:0000256" key="2">
    <source>
        <dbReference type="ARBA" id="ARBA00022833"/>
    </source>
</evidence>
<reference evidence="6" key="1">
    <citation type="journal article" date="2019" name="Int. J. Syst. Evol. Microbiol.">
        <title>The Global Catalogue of Microorganisms (GCM) 10K type strain sequencing project: providing services to taxonomists for standard genome sequencing and annotation.</title>
        <authorList>
            <consortium name="The Broad Institute Genomics Platform"/>
            <consortium name="The Broad Institute Genome Sequencing Center for Infectious Disease"/>
            <person name="Wu L."/>
            <person name="Ma J."/>
        </authorList>
    </citation>
    <scope>NUCLEOTIDE SEQUENCE [LARGE SCALE GENOMIC DNA]</scope>
    <source>
        <strain evidence="6">TISTR 1906</strain>
    </source>
</reference>
<gene>
    <name evidence="3" type="primary">yacG</name>
    <name evidence="5" type="ORF">ACFSW6_01300</name>
</gene>
<keyword evidence="6" id="KW-1185">Reference proteome</keyword>
<dbReference type="Pfam" id="PF03884">
    <property type="entry name" value="YacG"/>
    <property type="match status" value="1"/>
</dbReference>
<dbReference type="PANTHER" id="PTHR36150:SF1">
    <property type="entry name" value="DNA GYRASE INHIBITOR YACG"/>
    <property type="match status" value="1"/>
</dbReference>
<name>A0ABW5UIM1_9BURK</name>
<feature type="binding site" evidence="3">
    <location>
        <position position="35"/>
    </location>
    <ligand>
        <name>Zn(2+)</name>
        <dbReference type="ChEBI" id="CHEBI:29105"/>
    </ligand>
</feature>
<dbReference type="Proteomes" id="UP001597463">
    <property type="component" value="Unassembled WGS sequence"/>
</dbReference>
<dbReference type="SUPFAM" id="SSF57716">
    <property type="entry name" value="Glucocorticoid receptor-like (DNA-binding domain)"/>
    <property type="match status" value="1"/>
</dbReference>
<organism evidence="5 6">
    <name type="scientific">Comamonas terrae</name>
    <dbReference type="NCBI Taxonomy" id="673548"/>
    <lineage>
        <taxon>Bacteria</taxon>
        <taxon>Pseudomonadati</taxon>
        <taxon>Pseudomonadota</taxon>
        <taxon>Betaproteobacteria</taxon>
        <taxon>Burkholderiales</taxon>
        <taxon>Comamonadaceae</taxon>
        <taxon>Comamonas</taxon>
    </lineage>
</organism>
<proteinExistence type="inferred from homology"/>
<evidence type="ECO:0000256" key="4">
    <source>
        <dbReference type="SAM" id="MobiDB-lite"/>
    </source>
</evidence>
<keyword evidence="1 3" id="KW-0479">Metal-binding</keyword>
<feature type="binding site" evidence="3">
    <location>
        <position position="31"/>
    </location>
    <ligand>
        <name>Zn(2+)</name>
        <dbReference type="ChEBI" id="CHEBI:29105"/>
    </ligand>
</feature>
<evidence type="ECO:0000313" key="5">
    <source>
        <dbReference type="EMBL" id="MFD2752709.1"/>
    </source>
</evidence>
<dbReference type="InterPro" id="IPR005584">
    <property type="entry name" value="DNA_gyrase_inhibitor_YacG"/>
</dbReference>
<dbReference type="RefSeq" id="WP_066473390.1">
    <property type="nucleotide sequence ID" value="NZ_BCNT01000003.1"/>
</dbReference>
<comment type="cofactor">
    <cofactor evidence="3">
        <name>Zn(2+)</name>
        <dbReference type="ChEBI" id="CHEBI:29105"/>
    </cofactor>
    <text evidence="3">Binds 1 zinc ion.</text>
</comment>
<dbReference type="PANTHER" id="PTHR36150">
    <property type="entry name" value="DNA GYRASE INHIBITOR YACG"/>
    <property type="match status" value="1"/>
</dbReference>
<comment type="function">
    <text evidence="3">Inhibits all the catalytic activities of DNA gyrase by preventing its interaction with DNA. Acts by binding directly to the C-terminal domain of GyrB, which probably disrupts DNA binding by the gyrase.</text>
</comment>
<sequence>MSNDSTPTTVRCPTCGGPSLFAPGNKFRPFCSERCRQIDLGAWANEEFRVPAPTPPEDAPFGDPRTEA</sequence>
<protein>
    <recommendedName>
        <fullName evidence="3">DNA gyrase inhibitor YacG</fullName>
    </recommendedName>
</protein>
<accession>A0ABW5UIM1</accession>
<feature type="binding site" evidence="3">
    <location>
        <position position="15"/>
    </location>
    <ligand>
        <name>Zn(2+)</name>
        <dbReference type="ChEBI" id="CHEBI:29105"/>
    </ligand>
</feature>
<comment type="similarity">
    <text evidence="3">Belongs to the DNA gyrase inhibitor YacG family.</text>
</comment>
<dbReference type="InterPro" id="IPR013088">
    <property type="entry name" value="Znf_NHR/GATA"/>
</dbReference>
<evidence type="ECO:0000256" key="3">
    <source>
        <dbReference type="HAMAP-Rule" id="MF_00649"/>
    </source>
</evidence>
<dbReference type="EMBL" id="JBHUMV010000001">
    <property type="protein sequence ID" value="MFD2752709.1"/>
    <property type="molecule type" value="Genomic_DNA"/>
</dbReference>
<comment type="caution">
    <text evidence="5">The sequence shown here is derived from an EMBL/GenBank/DDBJ whole genome shotgun (WGS) entry which is preliminary data.</text>
</comment>